<evidence type="ECO:0000313" key="2">
    <source>
        <dbReference type="EMBL" id="CAL6088147.1"/>
    </source>
</evidence>
<keyword evidence="3" id="KW-1185">Reference proteome</keyword>
<reference evidence="1" key="1">
    <citation type="submission" date="2023-06" db="EMBL/GenBank/DDBJ databases">
        <authorList>
            <person name="Kurt Z."/>
        </authorList>
    </citation>
    <scope>NUCLEOTIDE SEQUENCE</scope>
</reference>
<dbReference type="EMBL" id="CAXDID020000405">
    <property type="protein sequence ID" value="CAL6088147.1"/>
    <property type="molecule type" value="Genomic_DNA"/>
</dbReference>
<reference evidence="2 3" key="2">
    <citation type="submission" date="2024-07" db="EMBL/GenBank/DDBJ databases">
        <authorList>
            <person name="Akdeniz Z."/>
        </authorList>
    </citation>
    <scope>NUCLEOTIDE SEQUENCE [LARGE SCALE GENOMIC DNA]</scope>
</reference>
<organism evidence="1">
    <name type="scientific">Hexamita inflata</name>
    <dbReference type="NCBI Taxonomy" id="28002"/>
    <lineage>
        <taxon>Eukaryota</taxon>
        <taxon>Metamonada</taxon>
        <taxon>Diplomonadida</taxon>
        <taxon>Hexamitidae</taxon>
        <taxon>Hexamitinae</taxon>
        <taxon>Hexamita</taxon>
    </lineage>
</organism>
<accession>A0AA86UL70</accession>
<protein>
    <submittedName>
        <fullName evidence="2">Hypothetical_protein</fullName>
    </submittedName>
</protein>
<dbReference type="AlphaFoldDB" id="A0AA86UL70"/>
<evidence type="ECO:0000313" key="3">
    <source>
        <dbReference type="Proteomes" id="UP001642409"/>
    </source>
</evidence>
<name>A0AA86UL70_9EUKA</name>
<evidence type="ECO:0000313" key="1">
    <source>
        <dbReference type="EMBL" id="CAI9962515.1"/>
    </source>
</evidence>
<gene>
    <name evidence="1" type="ORF">HINF_LOCUS50160</name>
    <name evidence="2" type="ORF">HINF_LOCUS63987</name>
</gene>
<proteinExistence type="predicted"/>
<dbReference type="Proteomes" id="UP001642409">
    <property type="component" value="Unassembled WGS sequence"/>
</dbReference>
<comment type="caution">
    <text evidence="1">The sequence shown here is derived from an EMBL/GenBank/DDBJ whole genome shotgun (WGS) entry which is preliminary data.</text>
</comment>
<sequence>MRRKQRRTTGSSPEKIAWSSAVLESNGQERGGLRRVREFRTGAHTAAMHTDACKQYCGRPSLRVQLQVFRRLPFLASASRKLRLCRAQCASRSASDKQGARNAHVTTAKASPEIEPTSLFGKQVCADLIRSSQIPPPRQPVWRVIKTLPIIGADTVERGGGASQVLRDSARYSDNCIQRAGLTCGTAPSLWPGPDSSPLQTRRCPPHALFSQVSAADQKQIKLRENNKKCSVGQLCNSHPVHPITAANWHIWPTLPLGTRNIFHFQLEAIQLTDAA</sequence>
<dbReference type="EMBL" id="CATOUU010000953">
    <property type="protein sequence ID" value="CAI9962515.1"/>
    <property type="molecule type" value="Genomic_DNA"/>
</dbReference>